<dbReference type="InterPro" id="IPR020843">
    <property type="entry name" value="ER"/>
</dbReference>
<sequence length="736" mass="76762">MNAGDLDVVERRIAALLDTTRQFATDTVARLAGSGLDTWAGAAIREACARGMAGIEVPAELGGLGLPFRARTLVAQTLAETEFAFAFAFINHHNAALRIAESGTPAARGKYVPAMLRGELIGCTAMTERGAGSDFTSIAMRASRVENGWRLTGDKQWIASATGAEISLVFAQTDASQGANGIACFIVDLRTQGCVRQGDMPIDGLELAGIGGFALDDCFVPEEDVLYAPGAGFRQAMAGVNKARVHIAAMACGVMRSALETATAWTASRTVYGQPVINQQGVRWSLVDAAAKLDILDMLTQRAAQAIDSGSPEAMQAAASAKLYAGNETESVVSACIQAMGARGMARDTGMSRRLMAARALCLADGSNEVMRDRLGASLAQRFRRRAGDAGQPHTEATTTSTMQTPPTTFRALFIDKAEGGGTRCDLRSLGRAALPEGDVLVRVSHSTLNYKDALAITGRSPVVRKFPMVPGIDFAGVVERSADARFAVGDTVVLNGWGTGETHWGGLAEYAVTRGDWLVPLPAGMSARHSMSIGTAGYTAMLCVMALQARGVMPESGPVLVTGANGGVGTIAISILSRLGYAVTASTGRPDQADYLIGLGASGVIDRGVLAEAGKPLQKEAWAAAVDCVGGHTLANVLATTRYGGVVAACGLAQSMDLPATVAPFILRAVSLIGIDSVYAPRARRLEAWSRLAADLDPAVLADNTRVIGLSDAIGAAHELLEGKVRGRLVVDIGR</sequence>
<dbReference type="NCBIfam" id="TIGR02823">
    <property type="entry name" value="oxido_YhdH"/>
    <property type="match status" value="1"/>
</dbReference>
<dbReference type="SUPFAM" id="SSF51735">
    <property type="entry name" value="NAD(P)-binding Rossmann-fold domains"/>
    <property type="match status" value="1"/>
</dbReference>
<dbReference type="SUPFAM" id="SSF47203">
    <property type="entry name" value="Acyl-CoA dehydrogenase C-terminal domain-like"/>
    <property type="match status" value="1"/>
</dbReference>
<name>A0A5P2H9J8_9BURK</name>
<dbReference type="CDD" id="cd00567">
    <property type="entry name" value="ACAD"/>
    <property type="match status" value="1"/>
</dbReference>
<dbReference type="InterPro" id="IPR014188">
    <property type="entry name" value="Acrylyl-CoA_reductase_AcuI"/>
</dbReference>
<dbReference type="InterPro" id="IPR009100">
    <property type="entry name" value="AcylCoA_DH/oxidase_NM_dom_sf"/>
</dbReference>
<dbReference type="InterPro" id="IPR046373">
    <property type="entry name" value="Acyl-CoA_Oxase/DH_mid-dom_sf"/>
</dbReference>
<keyword evidence="4" id="KW-0274">FAD</keyword>
<comment type="similarity">
    <text evidence="2">Belongs to the acyl-CoA dehydrogenase family.</text>
</comment>
<keyword evidence="7" id="KW-0560">Oxidoreductase</keyword>
<dbReference type="InterPro" id="IPR009075">
    <property type="entry name" value="AcylCo_DH/oxidase_C"/>
</dbReference>
<dbReference type="PANTHER" id="PTHR43884">
    <property type="entry name" value="ACYL-COA DEHYDROGENASE"/>
    <property type="match status" value="1"/>
</dbReference>
<organism evidence="7 8">
    <name type="scientific">Cupriavidus pauculus</name>
    <dbReference type="NCBI Taxonomy" id="82633"/>
    <lineage>
        <taxon>Bacteria</taxon>
        <taxon>Pseudomonadati</taxon>
        <taxon>Pseudomonadota</taxon>
        <taxon>Betaproteobacteria</taxon>
        <taxon>Burkholderiales</taxon>
        <taxon>Burkholderiaceae</taxon>
        <taxon>Cupriavidus</taxon>
    </lineage>
</organism>
<dbReference type="InterPro" id="IPR013786">
    <property type="entry name" value="AcylCoA_DH/ox_N"/>
</dbReference>
<proteinExistence type="inferred from homology"/>
<dbReference type="EC" id="1.3.1.95" evidence="7"/>
<dbReference type="InterPro" id="IPR036250">
    <property type="entry name" value="AcylCo_DH-like_C"/>
</dbReference>
<dbReference type="Proteomes" id="UP000322822">
    <property type="component" value="Chromosome 2"/>
</dbReference>
<evidence type="ECO:0000313" key="7">
    <source>
        <dbReference type="EMBL" id="QET04656.1"/>
    </source>
</evidence>
<dbReference type="PROSITE" id="PS00072">
    <property type="entry name" value="ACYL_COA_DH_1"/>
    <property type="match status" value="1"/>
</dbReference>
<comment type="cofactor">
    <cofactor evidence="1">
        <name>FAD</name>
        <dbReference type="ChEBI" id="CHEBI:57692"/>
    </cofactor>
</comment>
<dbReference type="CDD" id="cd08288">
    <property type="entry name" value="MDR_yhdh"/>
    <property type="match status" value="1"/>
</dbReference>
<dbReference type="Gene3D" id="3.90.180.10">
    <property type="entry name" value="Medium-chain alcohol dehydrogenases, catalytic domain"/>
    <property type="match status" value="1"/>
</dbReference>
<dbReference type="Gene3D" id="2.40.110.10">
    <property type="entry name" value="Butyryl-CoA Dehydrogenase, subunit A, domain 2"/>
    <property type="match status" value="1"/>
</dbReference>
<dbReference type="AlphaFoldDB" id="A0A5P2H9J8"/>
<dbReference type="InterPro" id="IPR036291">
    <property type="entry name" value="NAD(P)-bd_dom_sf"/>
</dbReference>
<dbReference type="SUPFAM" id="SSF56645">
    <property type="entry name" value="Acyl-CoA dehydrogenase NM domain-like"/>
    <property type="match status" value="1"/>
</dbReference>
<dbReference type="InterPro" id="IPR013154">
    <property type="entry name" value="ADH-like_N"/>
</dbReference>
<dbReference type="Pfam" id="PF02771">
    <property type="entry name" value="Acyl-CoA_dh_N"/>
    <property type="match status" value="1"/>
</dbReference>
<feature type="domain" description="Enoyl reductase (ER)" evidence="6">
    <location>
        <begin position="422"/>
        <end position="732"/>
    </location>
</feature>
<evidence type="ECO:0000256" key="2">
    <source>
        <dbReference type="ARBA" id="ARBA00009347"/>
    </source>
</evidence>
<dbReference type="Pfam" id="PF00107">
    <property type="entry name" value="ADH_zinc_N"/>
    <property type="match status" value="1"/>
</dbReference>
<dbReference type="PANTHER" id="PTHR43884:SF12">
    <property type="entry name" value="ISOVALERYL-COA DEHYDROGENASE, MITOCHONDRIAL-RELATED"/>
    <property type="match status" value="1"/>
</dbReference>
<dbReference type="Gene3D" id="1.10.540.10">
    <property type="entry name" value="Acyl-CoA dehydrogenase/oxidase, N-terminal domain"/>
    <property type="match status" value="1"/>
</dbReference>
<dbReference type="EMBL" id="CP044067">
    <property type="protein sequence ID" value="QET04656.1"/>
    <property type="molecule type" value="Genomic_DNA"/>
</dbReference>
<evidence type="ECO:0000313" key="8">
    <source>
        <dbReference type="Proteomes" id="UP000322822"/>
    </source>
</evidence>
<dbReference type="GO" id="GO:0003995">
    <property type="term" value="F:acyl-CoA dehydrogenase activity"/>
    <property type="evidence" value="ECO:0007669"/>
    <property type="project" value="InterPro"/>
</dbReference>
<dbReference type="InterPro" id="IPR037069">
    <property type="entry name" value="AcylCoA_DH/ox_N_sf"/>
</dbReference>
<dbReference type="Gene3D" id="3.40.50.720">
    <property type="entry name" value="NAD(P)-binding Rossmann-like Domain"/>
    <property type="match status" value="1"/>
</dbReference>
<dbReference type="Pfam" id="PF08240">
    <property type="entry name" value="ADH_N"/>
    <property type="match status" value="1"/>
</dbReference>
<gene>
    <name evidence="7" type="ORF">FOB72_21390</name>
</gene>
<accession>A0A5P2H9J8</accession>
<feature type="region of interest" description="Disordered" evidence="5">
    <location>
        <begin position="384"/>
        <end position="404"/>
    </location>
</feature>
<feature type="compositionally biased region" description="Low complexity" evidence="5">
    <location>
        <begin position="395"/>
        <end position="404"/>
    </location>
</feature>
<dbReference type="OrthoDB" id="9782155at2"/>
<reference evidence="7 8" key="1">
    <citation type="submission" date="2019-09" db="EMBL/GenBank/DDBJ databases">
        <title>FDA dAtabase for Regulatory Grade micrObial Sequences (FDA-ARGOS): Supporting development and validation of Infectious Disease Dx tests.</title>
        <authorList>
            <person name="Sciortino C."/>
            <person name="Tallon L."/>
            <person name="Sadzewicz L."/>
            <person name="Vavikolanu K."/>
            <person name="Mehta A."/>
            <person name="Aluvathingal J."/>
            <person name="Nadendla S."/>
            <person name="Nandy P."/>
            <person name="Geyer C."/>
            <person name="Yan Y."/>
            <person name="Sichtig H."/>
        </authorList>
    </citation>
    <scope>NUCLEOTIDE SEQUENCE [LARGE SCALE GENOMIC DNA]</scope>
    <source>
        <strain evidence="7 8">FDAARGOS_664</strain>
    </source>
</reference>
<dbReference type="GO" id="GO:0043958">
    <property type="term" value="F:acryloyl-CoA reductase (NADH) activity"/>
    <property type="evidence" value="ECO:0007669"/>
    <property type="project" value="UniProtKB-EC"/>
</dbReference>
<dbReference type="InterPro" id="IPR006089">
    <property type="entry name" value="Acyl-CoA_DH_CS"/>
</dbReference>
<dbReference type="GO" id="GO:0050660">
    <property type="term" value="F:flavin adenine dinucleotide binding"/>
    <property type="evidence" value="ECO:0007669"/>
    <property type="project" value="InterPro"/>
</dbReference>
<evidence type="ECO:0000256" key="5">
    <source>
        <dbReference type="SAM" id="MobiDB-lite"/>
    </source>
</evidence>
<dbReference type="InterPro" id="IPR011032">
    <property type="entry name" value="GroES-like_sf"/>
</dbReference>
<dbReference type="SMART" id="SM00829">
    <property type="entry name" value="PKS_ER"/>
    <property type="match status" value="1"/>
</dbReference>
<keyword evidence="3" id="KW-0285">Flavoprotein</keyword>
<evidence type="ECO:0000259" key="6">
    <source>
        <dbReference type="SMART" id="SM00829"/>
    </source>
</evidence>
<evidence type="ECO:0000256" key="3">
    <source>
        <dbReference type="ARBA" id="ARBA00022630"/>
    </source>
</evidence>
<protein>
    <submittedName>
        <fullName evidence="7">Acryloyl-CoA reductase</fullName>
        <ecNumber evidence="7">1.3.1.95</ecNumber>
    </submittedName>
</protein>
<dbReference type="Gene3D" id="1.20.140.10">
    <property type="entry name" value="Butyryl-CoA Dehydrogenase, subunit A, domain 3"/>
    <property type="match status" value="1"/>
</dbReference>
<dbReference type="InterPro" id="IPR013149">
    <property type="entry name" value="ADH-like_C"/>
</dbReference>
<evidence type="ECO:0000256" key="4">
    <source>
        <dbReference type="ARBA" id="ARBA00022827"/>
    </source>
</evidence>
<evidence type="ECO:0000256" key="1">
    <source>
        <dbReference type="ARBA" id="ARBA00001974"/>
    </source>
</evidence>
<dbReference type="SUPFAM" id="SSF50129">
    <property type="entry name" value="GroES-like"/>
    <property type="match status" value="1"/>
</dbReference>
<dbReference type="Pfam" id="PF02770">
    <property type="entry name" value="Acyl-CoA_dh_M"/>
    <property type="match status" value="1"/>
</dbReference>
<dbReference type="InterPro" id="IPR006091">
    <property type="entry name" value="Acyl-CoA_Oxase/DH_mid-dom"/>
</dbReference>
<dbReference type="Pfam" id="PF00441">
    <property type="entry name" value="Acyl-CoA_dh_1"/>
    <property type="match status" value="1"/>
</dbReference>